<dbReference type="Proteomes" id="UP001595698">
    <property type="component" value="Unassembled WGS sequence"/>
</dbReference>
<dbReference type="SUPFAM" id="SSF141130">
    <property type="entry name" value="Acetamidase/Formamidase-like"/>
    <property type="match status" value="1"/>
</dbReference>
<dbReference type="EMBL" id="JBHSBC010000022">
    <property type="protein sequence ID" value="MFC3982978.1"/>
    <property type="molecule type" value="Genomic_DNA"/>
</dbReference>
<proteinExistence type="predicted"/>
<reference evidence="2" key="1">
    <citation type="journal article" date="2019" name="Int. J. Syst. Evol. Microbiol.">
        <title>The Global Catalogue of Microorganisms (GCM) 10K type strain sequencing project: providing services to taxonomists for standard genome sequencing and annotation.</title>
        <authorList>
            <consortium name="The Broad Institute Genomics Platform"/>
            <consortium name="The Broad Institute Genome Sequencing Center for Infectious Disease"/>
            <person name="Wu L."/>
            <person name="Ma J."/>
        </authorList>
    </citation>
    <scope>NUCLEOTIDE SEQUENCE [LARGE SCALE GENOMIC DNA]</scope>
    <source>
        <strain evidence="2">TBRC 7912</strain>
    </source>
</reference>
<evidence type="ECO:0000313" key="1">
    <source>
        <dbReference type="EMBL" id="MFC3982978.1"/>
    </source>
</evidence>
<dbReference type="PANTHER" id="PTHR31891">
    <property type="entry name" value="FORMAMIDASE C869.04-RELATED"/>
    <property type="match status" value="1"/>
</dbReference>
<dbReference type="PANTHER" id="PTHR31891:SF1">
    <property type="entry name" value="FORMAMIDASE C869.04-RELATED"/>
    <property type="match status" value="1"/>
</dbReference>
<accession>A0ABV8F2T2</accession>
<sequence>MADLTTGPTAVRVPRNLHHFAYDQALTPVVEVGDGATLVFETLDCFSNQVVSTDQRFPAESDLLDLIGAFNPVAGPVAIRGARPGDALAVTIRDIRLGTVAPYAVTLIHRDDELDAPLGDTRVCPIAIDGDTVSFPTSLGPLVLPTRPMVGSLGLAPSGEAFPSLLSHPRCGGNMDCQALRTGSVLVIPVEVAGGLLSLGDVHALMGDAEITGTALETNADVTVTVDLLPGAGTAMGTPHLDGLGHIGTVGCAHGTDVTANLRAAMRELHRRLTAEYGYRPAEAHHLLGAVAEVTVNQCVHGGWSSVHVAVPRYSLPTPLPEPSS</sequence>
<organism evidence="1 2">
    <name type="scientific">Streptosporangium jomthongense</name>
    <dbReference type="NCBI Taxonomy" id="1193683"/>
    <lineage>
        <taxon>Bacteria</taxon>
        <taxon>Bacillati</taxon>
        <taxon>Actinomycetota</taxon>
        <taxon>Actinomycetes</taxon>
        <taxon>Streptosporangiales</taxon>
        <taxon>Streptosporangiaceae</taxon>
        <taxon>Streptosporangium</taxon>
    </lineage>
</organism>
<keyword evidence="2" id="KW-1185">Reference proteome</keyword>
<evidence type="ECO:0000313" key="2">
    <source>
        <dbReference type="Proteomes" id="UP001595698"/>
    </source>
</evidence>
<dbReference type="Pfam" id="PF03069">
    <property type="entry name" value="FmdA_AmdA"/>
    <property type="match status" value="2"/>
</dbReference>
<gene>
    <name evidence="1" type="ORF">ACFOYY_22780</name>
</gene>
<dbReference type="Gene3D" id="2.60.120.580">
    <property type="entry name" value="Acetamidase/Formamidase-like domains"/>
    <property type="match status" value="1"/>
</dbReference>
<protein>
    <submittedName>
        <fullName evidence="1">Acetamidase/formamidase family protein</fullName>
    </submittedName>
</protein>
<name>A0ABV8F2T2_9ACTN</name>
<comment type="caution">
    <text evidence="1">The sequence shown here is derived from an EMBL/GenBank/DDBJ whole genome shotgun (WGS) entry which is preliminary data.</text>
</comment>
<dbReference type="Gene3D" id="3.10.28.20">
    <property type="entry name" value="Acetamidase/Formamidase-like domains"/>
    <property type="match status" value="1"/>
</dbReference>
<dbReference type="RefSeq" id="WP_386191750.1">
    <property type="nucleotide sequence ID" value="NZ_JBHSBC010000022.1"/>
</dbReference>
<dbReference type="InterPro" id="IPR004304">
    <property type="entry name" value="FmdA_AmdA"/>
</dbReference>